<evidence type="ECO:0000256" key="11">
    <source>
        <dbReference type="ARBA" id="ARBA00058991"/>
    </source>
</evidence>
<evidence type="ECO:0000259" key="16">
    <source>
        <dbReference type="PROSITE" id="PS51007"/>
    </source>
</evidence>
<keyword evidence="10 14" id="KW-0408">Iron</keyword>
<evidence type="ECO:0000313" key="18">
    <source>
        <dbReference type="Proteomes" id="UP000193553"/>
    </source>
</evidence>
<dbReference type="Pfam" id="PF03150">
    <property type="entry name" value="CCP_MauG"/>
    <property type="match status" value="1"/>
</dbReference>
<evidence type="ECO:0000256" key="8">
    <source>
        <dbReference type="ARBA" id="ARBA00022982"/>
    </source>
</evidence>
<dbReference type="AlphaFoldDB" id="A0A1X3E5L5"/>
<feature type="chain" id="PRO_5011905687" description="Methylamine utilization protein MauG" evidence="15">
    <location>
        <begin position="22"/>
        <end position="345"/>
    </location>
</feature>
<evidence type="ECO:0000256" key="3">
    <source>
        <dbReference type="ARBA" id="ARBA00022448"/>
    </source>
</evidence>
<evidence type="ECO:0000256" key="9">
    <source>
        <dbReference type="ARBA" id="ARBA00023002"/>
    </source>
</evidence>
<dbReference type="RefSeq" id="WP_085350927.1">
    <property type="nucleotide sequence ID" value="NZ_NAEX01000178.1"/>
</dbReference>
<dbReference type="OrthoDB" id="9805202at2"/>
<name>A0A1X3E5L5_9BRAD</name>
<dbReference type="GO" id="GO:0042597">
    <property type="term" value="C:periplasmic space"/>
    <property type="evidence" value="ECO:0007669"/>
    <property type="project" value="UniProtKB-SubCell"/>
</dbReference>
<dbReference type="EMBL" id="NAFI01000164">
    <property type="protein sequence ID" value="OSJ13024.1"/>
    <property type="molecule type" value="Genomic_DNA"/>
</dbReference>
<proteinExistence type="predicted"/>
<accession>A0A1X3E5L5</accession>
<evidence type="ECO:0000256" key="12">
    <source>
        <dbReference type="ARBA" id="ARBA00073576"/>
    </source>
</evidence>
<dbReference type="Gene3D" id="1.10.760.10">
    <property type="entry name" value="Cytochrome c-like domain"/>
    <property type="match status" value="2"/>
</dbReference>
<feature type="binding site" description="covalent" evidence="13">
    <location>
        <position position="80"/>
    </location>
    <ligand>
        <name>heme c</name>
        <dbReference type="ChEBI" id="CHEBI:61717"/>
        <label>1</label>
    </ligand>
</feature>
<keyword evidence="4 13" id="KW-0349">Heme</keyword>
<dbReference type="Pfam" id="PF00034">
    <property type="entry name" value="Cytochrom_C"/>
    <property type="match status" value="1"/>
</dbReference>
<comment type="function">
    <text evidence="11">Involved in methylamine metabolism. Essential for the maturation of the beta subunit of MADH, presumably via a step in the biosynthesis of tryptophan tryptophylquinone (TTQ), the cofactor of MADH.</text>
</comment>
<dbReference type="InterPro" id="IPR009056">
    <property type="entry name" value="Cyt_c-like_dom"/>
</dbReference>
<dbReference type="PIRSF" id="PIRSF000294">
    <property type="entry name" value="Cytochrome-c_peroxidase"/>
    <property type="match status" value="1"/>
</dbReference>
<protein>
    <recommendedName>
        <fullName evidence="12">Methylamine utilization protein MauG</fullName>
    </recommendedName>
</protein>
<dbReference type="InterPro" id="IPR004852">
    <property type="entry name" value="Di-haem_cyt_c_peroxidsae"/>
</dbReference>
<dbReference type="SUPFAM" id="SSF46626">
    <property type="entry name" value="Cytochrome c"/>
    <property type="match status" value="2"/>
</dbReference>
<comment type="caution">
    <text evidence="17">The sequence shown here is derived from an EMBL/GenBank/DDBJ whole genome shotgun (WGS) entry which is preliminary data.</text>
</comment>
<comment type="cofactor">
    <cofactor evidence="13">
        <name>heme</name>
        <dbReference type="ChEBI" id="CHEBI:30413"/>
    </cofactor>
    <text evidence="13">Binds 2 heme groups.</text>
</comment>
<keyword evidence="8" id="KW-0249">Electron transport</keyword>
<evidence type="ECO:0000256" key="1">
    <source>
        <dbReference type="ARBA" id="ARBA00004418"/>
    </source>
</evidence>
<dbReference type="FunFam" id="1.10.760.10:FF:000031">
    <property type="entry name" value="Di-heme cytochrome C peroxidase"/>
    <property type="match status" value="1"/>
</dbReference>
<dbReference type="GO" id="GO:0020037">
    <property type="term" value="F:heme binding"/>
    <property type="evidence" value="ECO:0007669"/>
    <property type="project" value="InterPro"/>
</dbReference>
<dbReference type="GO" id="GO:0004130">
    <property type="term" value="F:cytochrome-c peroxidase activity"/>
    <property type="evidence" value="ECO:0007669"/>
    <property type="project" value="TreeGrafter"/>
</dbReference>
<evidence type="ECO:0000256" key="6">
    <source>
        <dbReference type="ARBA" id="ARBA00022729"/>
    </source>
</evidence>
<dbReference type="PANTHER" id="PTHR30600:SF13">
    <property type="entry name" value="METHYLAMINE UTILIZATION PROTEIN"/>
    <property type="match status" value="1"/>
</dbReference>
<feature type="binding site" description="covalent" evidence="13">
    <location>
        <position position="77"/>
    </location>
    <ligand>
        <name>heme c</name>
        <dbReference type="ChEBI" id="CHEBI:61717"/>
        <label>1</label>
    </ligand>
</feature>
<evidence type="ECO:0000256" key="2">
    <source>
        <dbReference type="ARBA" id="ARBA00004856"/>
    </source>
</evidence>
<evidence type="ECO:0000256" key="5">
    <source>
        <dbReference type="ARBA" id="ARBA00022723"/>
    </source>
</evidence>
<keyword evidence="9" id="KW-0560">Oxidoreductase</keyword>
<keyword evidence="5 14" id="KW-0479">Metal-binding</keyword>
<dbReference type="InterPro" id="IPR036909">
    <property type="entry name" value="Cyt_c-like_dom_sf"/>
</dbReference>
<evidence type="ECO:0000313" key="17">
    <source>
        <dbReference type="EMBL" id="OSJ13024.1"/>
    </source>
</evidence>
<feature type="domain" description="Cytochrome c" evidence="16">
    <location>
        <begin position="207"/>
        <end position="328"/>
    </location>
</feature>
<dbReference type="PROSITE" id="PS51007">
    <property type="entry name" value="CYTC"/>
    <property type="match status" value="2"/>
</dbReference>
<comment type="subcellular location">
    <subcellularLocation>
        <location evidence="1">Periplasm</location>
    </subcellularLocation>
</comment>
<comment type="pathway">
    <text evidence="2">One-carbon metabolism; methylamine degradation.</text>
</comment>
<dbReference type="PANTHER" id="PTHR30600">
    <property type="entry name" value="CYTOCHROME C PEROXIDASE-RELATED"/>
    <property type="match status" value="1"/>
</dbReference>
<keyword evidence="3" id="KW-0813">Transport</keyword>
<feature type="binding site" description="axial binding residue" evidence="14">
    <location>
        <position position="81"/>
    </location>
    <ligand>
        <name>heme c</name>
        <dbReference type="ChEBI" id="CHEBI:61717"/>
        <label>1</label>
    </ligand>
    <ligandPart>
        <name>Fe</name>
        <dbReference type="ChEBI" id="CHEBI:18248"/>
    </ligandPart>
</feature>
<keyword evidence="6 15" id="KW-0732">Signal</keyword>
<feature type="signal peptide" evidence="15">
    <location>
        <begin position="1"/>
        <end position="21"/>
    </location>
</feature>
<evidence type="ECO:0000256" key="13">
    <source>
        <dbReference type="PIRSR" id="PIRSR000294-1"/>
    </source>
</evidence>
<evidence type="ECO:0000256" key="15">
    <source>
        <dbReference type="SAM" id="SignalP"/>
    </source>
</evidence>
<comment type="PTM">
    <text evidence="13">Binds 2 heme groups per subunit.</text>
</comment>
<keyword evidence="7" id="KW-0574">Periplasm</keyword>
<dbReference type="InterPro" id="IPR051395">
    <property type="entry name" value="Cytochrome_c_Peroxidase/MauG"/>
</dbReference>
<feature type="binding site" description="covalent" evidence="13">
    <location>
        <position position="222"/>
    </location>
    <ligand>
        <name>heme c</name>
        <dbReference type="ChEBI" id="CHEBI:61717"/>
        <label>2</label>
    </ligand>
</feature>
<evidence type="ECO:0000256" key="10">
    <source>
        <dbReference type="ARBA" id="ARBA00023004"/>
    </source>
</evidence>
<evidence type="ECO:0000256" key="7">
    <source>
        <dbReference type="ARBA" id="ARBA00022764"/>
    </source>
</evidence>
<dbReference type="FunFam" id="1.10.760.10:FF:000019">
    <property type="entry name" value="Di-heme cytochrome C peroxidase"/>
    <property type="match status" value="1"/>
</dbReference>
<dbReference type="InterPro" id="IPR026259">
    <property type="entry name" value="MauG/Cytc_peroxidase"/>
</dbReference>
<dbReference type="GO" id="GO:0046872">
    <property type="term" value="F:metal ion binding"/>
    <property type="evidence" value="ECO:0007669"/>
    <property type="project" value="UniProtKB-KW"/>
</dbReference>
<feature type="binding site" description="axial binding residue" evidence="14">
    <location>
        <position position="226"/>
    </location>
    <ligand>
        <name>heme c</name>
        <dbReference type="ChEBI" id="CHEBI:61717"/>
        <label>2</label>
    </ligand>
    <ligandPart>
        <name>Fe</name>
        <dbReference type="ChEBI" id="CHEBI:18248"/>
    </ligandPart>
</feature>
<reference evidence="17 18" key="1">
    <citation type="submission" date="2017-03" db="EMBL/GenBank/DDBJ databases">
        <title>Whole genome sequences of fourteen strains of Bradyrhizobium canariense and one strain of Bradyrhizobium japonicum isolated from Lupinus (Papilionoideae: Genisteae) species in Algeria.</title>
        <authorList>
            <person name="Crovadore J."/>
            <person name="Chekireb D."/>
            <person name="Brachmann A."/>
            <person name="Chablais R."/>
            <person name="Cochard B."/>
            <person name="Lefort F."/>
        </authorList>
    </citation>
    <scope>NUCLEOTIDE SEQUENCE [LARGE SCALE GENOMIC DNA]</scope>
    <source>
        <strain evidence="17 18">UBMA195</strain>
    </source>
</reference>
<organism evidence="17 18">
    <name type="scientific">Bradyrhizobium canariense</name>
    <dbReference type="NCBI Taxonomy" id="255045"/>
    <lineage>
        <taxon>Bacteria</taxon>
        <taxon>Pseudomonadati</taxon>
        <taxon>Pseudomonadota</taxon>
        <taxon>Alphaproteobacteria</taxon>
        <taxon>Hyphomicrobiales</taxon>
        <taxon>Nitrobacteraceae</taxon>
        <taxon>Bradyrhizobium</taxon>
    </lineage>
</organism>
<feature type="binding site" description="covalent" evidence="13">
    <location>
        <position position="225"/>
    </location>
    <ligand>
        <name>heme c</name>
        <dbReference type="ChEBI" id="CHEBI:61717"/>
        <label>2</label>
    </ligand>
</feature>
<dbReference type="Proteomes" id="UP000193553">
    <property type="component" value="Unassembled WGS sequence"/>
</dbReference>
<dbReference type="GO" id="GO:0009055">
    <property type="term" value="F:electron transfer activity"/>
    <property type="evidence" value="ECO:0007669"/>
    <property type="project" value="InterPro"/>
</dbReference>
<feature type="domain" description="Cytochrome c" evidence="16">
    <location>
        <begin position="55"/>
        <end position="187"/>
    </location>
</feature>
<gene>
    <name evidence="17" type="ORF">BSZ18_12065</name>
</gene>
<sequence length="345" mass="37484">MKVWVSLALLAAFLPLGQRFAWWSTAKSGEAAEIRASYRRPTTVPFPEGNPYSAAKAALGQQLFFDPLLSRSRTVSCATCHDPSLSWADGRSRAIGEDPKGLPLRSPTLIDVAFSEPLGWDGKFRDIEAVTFGPITGRANMNLTEAELIDRLSAAPAYGDAFATAFGDSAITRPRIEAALATFQRTIVAGESPFDRWIMGDEAAISAPAKRGFEIFNGKARCSSCHSGPSFTDGSFQDIGTATDDNIGRGRLFPTSQKLRYAFKTPTLRDVARRAPYMHDGSLATLEQVIELYDKGGMDRPSRSPSIRPLFLTADEKSDLIAFLQTLTASSPTVPFPEVPGQRTP</sequence>
<evidence type="ECO:0000256" key="4">
    <source>
        <dbReference type="ARBA" id="ARBA00022617"/>
    </source>
</evidence>
<evidence type="ECO:0000256" key="14">
    <source>
        <dbReference type="PIRSR" id="PIRSR000294-2"/>
    </source>
</evidence>